<dbReference type="GO" id="GO:0030956">
    <property type="term" value="C:glutamyl-tRNA(Gln) amidotransferase complex"/>
    <property type="evidence" value="ECO:0007669"/>
    <property type="project" value="UniProtKB-UniRule"/>
</dbReference>
<dbReference type="InterPro" id="IPR003789">
    <property type="entry name" value="Asn/Gln_tRNA_amidoTrase-B-like"/>
</dbReference>
<dbReference type="AlphaFoldDB" id="A0AAE0MSD9"/>
<dbReference type="SUPFAM" id="SSF89095">
    <property type="entry name" value="GatB/YqeY motif"/>
    <property type="match status" value="1"/>
</dbReference>
<evidence type="ECO:0000256" key="2">
    <source>
        <dbReference type="ARBA" id="ARBA00006249"/>
    </source>
</evidence>
<dbReference type="EMBL" id="JAUEPP010000003">
    <property type="protein sequence ID" value="KAK3347405.1"/>
    <property type="molecule type" value="Genomic_DNA"/>
</dbReference>
<dbReference type="SMART" id="SM00845">
    <property type="entry name" value="GatB_Yqey"/>
    <property type="match status" value="1"/>
</dbReference>
<dbReference type="InterPro" id="IPR014746">
    <property type="entry name" value="Gln_synth/guanido_kin_cat_dom"/>
</dbReference>
<evidence type="ECO:0000256" key="1">
    <source>
        <dbReference type="ARBA" id="ARBA00005306"/>
    </source>
</evidence>
<proteinExistence type="inferred from homology"/>
<feature type="domain" description="Asn/Gln amidotransferase" evidence="17">
    <location>
        <begin position="1008"/>
        <end position="1194"/>
    </location>
</feature>
<dbReference type="SUPFAM" id="SSF55931">
    <property type="entry name" value="Glutamine synthetase/guanido kinase"/>
    <property type="match status" value="1"/>
</dbReference>
<evidence type="ECO:0000313" key="19">
    <source>
        <dbReference type="Proteomes" id="UP001278500"/>
    </source>
</evidence>
<keyword evidence="4 14" id="KW-0436">Ligase</keyword>
<evidence type="ECO:0000256" key="6">
    <source>
        <dbReference type="ARBA" id="ARBA00022729"/>
    </source>
</evidence>
<keyword evidence="11 14" id="KW-0648">Protein biosynthesis</keyword>
<dbReference type="NCBIfam" id="TIGR00133">
    <property type="entry name" value="gatB"/>
    <property type="match status" value="1"/>
</dbReference>
<evidence type="ECO:0000256" key="10">
    <source>
        <dbReference type="ARBA" id="ARBA00022840"/>
    </source>
</evidence>
<dbReference type="EC" id="6.3.5.-" evidence="14"/>
<dbReference type="Proteomes" id="UP001278500">
    <property type="component" value="Unassembled WGS sequence"/>
</dbReference>
<comment type="catalytic activity">
    <reaction evidence="13 14">
        <text>L-glutamyl-tRNA(Gln) + L-glutamine + ATP + H2O = L-glutaminyl-tRNA(Gln) + L-glutamate + ADP + phosphate + H(+)</text>
        <dbReference type="Rhea" id="RHEA:17521"/>
        <dbReference type="Rhea" id="RHEA-COMP:9681"/>
        <dbReference type="Rhea" id="RHEA-COMP:9684"/>
        <dbReference type="ChEBI" id="CHEBI:15377"/>
        <dbReference type="ChEBI" id="CHEBI:15378"/>
        <dbReference type="ChEBI" id="CHEBI:29985"/>
        <dbReference type="ChEBI" id="CHEBI:30616"/>
        <dbReference type="ChEBI" id="CHEBI:43474"/>
        <dbReference type="ChEBI" id="CHEBI:58359"/>
        <dbReference type="ChEBI" id="CHEBI:78520"/>
        <dbReference type="ChEBI" id="CHEBI:78521"/>
        <dbReference type="ChEBI" id="CHEBI:456216"/>
    </reaction>
</comment>
<dbReference type="InterPro" id="IPR029058">
    <property type="entry name" value="AB_hydrolase_fold"/>
</dbReference>
<evidence type="ECO:0000256" key="5">
    <source>
        <dbReference type="ARBA" id="ARBA00022723"/>
    </source>
</evidence>
<evidence type="ECO:0000256" key="16">
    <source>
        <dbReference type="SAM" id="MobiDB-lite"/>
    </source>
</evidence>
<dbReference type="GeneID" id="87861622"/>
<evidence type="ECO:0000259" key="17">
    <source>
        <dbReference type="SMART" id="SM00845"/>
    </source>
</evidence>
<dbReference type="NCBIfam" id="NF004012">
    <property type="entry name" value="PRK05477.1-2"/>
    <property type="match status" value="1"/>
</dbReference>
<evidence type="ECO:0000256" key="13">
    <source>
        <dbReference type="ARBA" id="ARBA00047913"/>
    </source>
</evidence>
<feature type="region of interest" description="Disordered" evidence="16">
    <location>
        <begin position="33"/>
        <end position="53"/>
    </location>
</feature>
<dbReference type="Pfam" id="PF07519">
    <property type="entry name" value="Tannase"/>
    <property type="match status" value="1"/>
</dbReference>
<keyword evidence="5" id="KW-0479">Metal-binding</keyword>
<reference evidence="18" key="1">
    <citation type="journal article" date="2023" name="Mol. Phylogenet. Evol.">
        <title>Genome-scale phylogeny and comparative genomics of the fungal order Sordariales.</title>
        <authorList>
            <person name="Hensen N."/>
            <person name="Bonometti L."/>
            <person name="Westerberg I."/>
            <person name="Brannstrom I.O."/>
            <person name="Guillou S."/>
            <person name="Cros-Aarteil S."/>
            <person name="Calhoun S."/>
            <person name="Haridas S."/>
            <person name="Kuo A."/>
            <person name="Mondo S."/>
            <person name="Pangilinan J."/>
            <person name="Riley R."/>
            <person name="LaButti K."/>
            <person name="Andreopoulos B."/>
            <person name="Lipzen A."/>
            <person name="Chen C."/>
            <person name="Yan M."/>
            <person name="Daum C."/>
            <person name="Ng V."/>
            <person name="Clum A."/>
            <person name="Steindorff A."/>
            <person name="Ohm R.A."/>
            <person name="Martin F."/>
            <person name="Silar P."/>
            <person name="Natvig D.O."/>
            <person name="Lalanne C."/>
            <person name="Gautier V."/>
            <person name="Ament-Velasquez S.L."/>
            <person name="Kruys A."/>
            <person name="Hutchinson M.I."/>
            <person name="Powell A.J."/>
            <person name="Barry K."/>
            <person name="Miller A.N."/>
            <person name="Grigoriev I.V."/>
            <person name="Debuchy R."/>
            <person name="Gladieux P."/>
            <person name="Hiltunen Thoren M."/>
            <person name="Johannesson H."/>
        </authorList>
    </citation>
    <scope>NUCLEOTIDE SEQUENCE</scope>
    <source>
        <strain evidence="18">CBS 560.94</strain>
    </source>
</reference>
<evidence type="ECO:0000256" key="3">
    <source>
        <dbReference type="ARBA" id="ARBA00022487"/>
    </source>
</evidence>
<keyword evidence="6 15" id="KW-0732">Signal</keyword>
<evidence type="ECO:0000256" key="4">
    <source>
        <dbReference type="ARBA" id="ARBA00022598"/>
    </source>
</evidence>
<comment type="function">
    <text evidence="14">Allows the formation of correctly charged Gln-tRNA(Gln) through the transamidation of misacylated Glu-tRNA(Gln) in the mitochondria. The reaction takes place in the presence of glutamine and ATP through an activated gamma-phospho-Glu-tRNA(Gln).</text>
</comment>
<dbReference type="GO" id="GO:0005524">
    <property type="term" value="F:ATP binding"/>
    <property type="evidence" value="ECO:0007669"/>
    <property type="project" value="UniProtKB-KW"/>
</dbReference>
<comment type="similarity">
    <text evidence="2 15">Belongs to the tannase family.</text>
</comment>
<protein>
    <recommendedName>
        <fullName evidence="14">Glutamyl-tRNA(Gln) amidotransferase subunit B, mitochondrial</fullName>
        <shortName evidence="14">Glu-AdT subunit B</shortName>
        <ecNumber evidence="14">6.3.5.-</ecNumber>
    </recommendedName>
</protein>
<keyword evidence="9" id="KW-0106">Calcium</keyword>
<dbReference type="InterPro" id="IPR017958">
    <property type="entry name" value="Gln-tRNA_amidoTrfase_suB_CS"/>
</dbReference>
<evidence type="ECO:0000256" key="9">
    <source>
        <dbReference type="ARBA" id="ARBA00022837"/>
    </source>
</evidence>
<dbReference type="InterPro" id="IPR018027">
    <property type="entry name" value="Asn/Gln_amidotransferase"/>
</dbReference>
<dbReference type="GO" id="GO:0030600">
    <property type="term" value="F:feruloyl esterase activity"/>
    <property type="evidence" value="ECO:0007669"/>
    <property type="project" value="UniProtKB-ARBA"/>
</dbReference>
<dbReference type="GO" id="GO:0032543">
    <property type="term" value="P:mitochondrial translation"/>
    <property type="evidence" value="ECO:0007669"/>
    <property type="project" value="UniProtKB-UniRule"/>
</dbReference>
<feature type="chain" id="PRO_5041778789" description="Glutamyl-tRNA(Gln) amidotransferase subunit B, mitochondrial" evidence="15">
    <location>
        <begin position="24"/>
        <end position="1206"/>
    </location>
</feature>
<gene>
    <name evidence="18" type="ORF">B0H65DRAFT_423582</name>
</gene>
<dbReference type="PANTHER" id="PTHR33938">
    <property type="entry name" value="FERULOYL ESTERASE B-RELATED"/>
    <property type="match status" value="1"/>
</dbReference>
<evidence type="ECO:0000256" key="14">
    <source>
        <dbReference type="HAMAP-Rule" id="MF_03147"/>
    </source>
</evidence>
<keyword evidence="10 14" id="KW-0067">ATP-binding</keyword>
<dbReference type="InterPro" id="IPR011118">
    <property type="entry name" value="Tannase/feruloyl_esterase"/>
</dbReference>
<dbReference type="GO" id="GO:0070681">
    <property type="term" value="P:glutaminyl-tRNAGln biosynthesis via transamidation"/>
    <property type="evidence" value="ECO:0007669"/>
    <property type="project" value="UniProtKB-UniRule"/>
</dbReference>
<evidence type="ECO:0000256" key="7">
    <source>
        <dbReference type="ARBA" id="ARBA00022741"/>
    </source>
</evidence>
<dbReference type="GO" id="GO:0050567">
    <property type="term" value="F:glutaminyl-tRNA synthase (glutamine-hydrolyzing) activity"/>
    <property type="evidence" value="ECO:0007669"/>
    <property type="project" value="UniProtKB-UniRule"/>
</dbReference>
<comment type="subcellular location">
    <subcellularLocation>
        <location evidence="14">Mitochondrion</location>
    </subcellularLocation>
</comment>
<reference evidence="18" key="2">
    <citation type="submission" date="2023-06" db="EMBL/GenBank/DDBJ databases">
        <authorList>
            <consortium name="Lawrence Berkeley National Laboratory"/>
            <person name="Haridas S."/>
            <person name="Hensen N."/>
            <person name="Bonometti L."/>
            <person name="Westerberg I."/>
            <person name="Brannstrom I.O."/>
            <person name="Guillou S."/>
            <person name="Cros-Aarteil S."/>
            <person name="Calhoun S."/>
            <person name="Kuo A."/>
            <person name="Mondo S."/>
            <person name="Pangilinan J."/>
            <person name="Riley R."/>
            <person name="Labutti K."/>
            <person name="Andreopoulos B."/>
            <person name="Lipzen A."/>
            <person name="Chen C."/>
            <person name="Yanf M."/>
            <person name="Daum C."/>
            <person name="Ng V."/>
            <person name="Clum A."/>
            <person name="Steindorff A."/>
            <person name="Ohm R."/>
            <person name="Martin F."/>
            <person name="Silar P."/>
            <person name="Natvig D."/>
            <person name="Lalanne C."/>
            <person name="Gautier V."/>
            <person name="Ament-Velasquez S.L."/>
            <person name="Kruys A."/>
            <person name="Hutchinson M.I."/>
            <person name="Powell A.J."/>
            <person name="Barry K."/>
            <person name="Miller A.N."/>
            <person name="Grigoriev I.V."/>
            <person name="Debuchy R."/>
            <person name="Gladieux P."/>
            <person name="Thoren M.H."/>
            <person name="Johannesson H."/>
        </authorList>
    </citation>
    <scope>NUCLEOTIDE SEQUENCE</scope>
    <source>
        <strain evidence="18">CBS 560.94</strain>
    </source>
</reference>
<dbReference type="PROSITE" id="PS01234">
    <property type="entry name" value="GATB"/>
    <property type="match status" value="1"/>
</dbReference>
<keyword evidence="14" id="KW-0496">Mitochondrion</keyword>
<feature type="region of interest" description="Disordered" evidence="16">
    <location>
        <begin position="640"/>
        <end position="659"/>
    </location>
</feature>
<accession>A0AAE0MSD9</accession>
<dbReference type="InterPro" id="IPR004413">
    <property type="entry name" value="GatB"/>
</dbReference>
<dbReference type="PANTHER" id="PTHR33938:SF2">
    <property type="entry name" value="CARBOXYLIC ESTER HYDROLASE"/>
    <property type="match status" value="1"/>
</dbReference>
<keyword evidence="3" id="KW-0719">Serine esterase</keyword>
<evidence type="ECO:0000256" key="11">
    <source>
        <dbReference type="ARBA" id="ARBA00022917"/>
    </source>
</evidence>
<dbReference type="HAMAP" id="MF_00121">
    <property type="entry name" value="GatB"/>
    <property type="match status" value="1"/>
</dbReference>
<dbReference type="InterPro" id="IPR006075">
    <property type="entry name" value="Asn/Gln-tRNA_Trfase_suB/E_cat"/>
</dbReference>
<name>A0AAE0MSD9_9PEZI</name>
<dbReference type="GO" id="GO:0046872">
    <property type="term" value="F:metal ion binding"/>
    <property type="evidence" value="ECO:0007669"/>
    <property type="project" value="UniProtKB-KW"/>
</dbReference>
<keyword evidence="8 15" id="KW-0378">Hydrolase</keyword>
<comment type="subunit">
    <text evidence="14">Subunit of the heterotrimeric GatCAB amidotransferase (AdT) complex, composed of A, B and C subunits.</text>
</comment>
<keyword evidence="12" id="KW-1015">Disulfide bond</keyword>
<dbReference type="RefSeq" id="XP_062682487.1">
    <property type="nucleotide sequence ID" value="XM_062824468.1"/>
</dbReference>
<feature type="signal peptide" evidence="15">
    <location>
        <begin position="1"/>
        <end position="23"/>
    </location>
</feature>
<comment type="caution">
    <text evidence="18">The sequence shown here is derived from an EMBL/GenBank/DDBJ whole genome shotgun (WGS) entry which is preliminary data.</text>
</comment>
<dbReference type="SUPFAM" id="SSF53474">
    <property type="entry name" value="alpha/beta-Hydrolases"/>
    <property type="match status" value="1"/>
</dbReference>
<feature type="compositionally biased region" description="Basic residues" evidence="16">
    <location>
        <begin position="643"/>
        <end position="653"/>
    </location>
</feature>
<sequence length="1206" mass="130957">MTRIIASIAGVVVALAIAIQGLAVPGRSGWWERDIPPPTSSSAAPVPTAPAEPIPTPPNCNKAFFTSILPPEASLENVTAVLEGGSHGEGKANIPYPTNPTDLPALCAVTISVISSPSSSYRFGLFLPTEWSGRFLAVGNGGFAGGINWLDMATGTHYGMATVSSDLGHNGSATDTSWALKQPEKKADWGWRALHGTVVLGKKLTAAYYGGGDITYSYYSGCSTGGRQGLREIQEFPDSFDGVLVGAPAWWTSHLNNYITQLGLYNLPNTTDYYIPTPLLQVVADEVVHQCDLADGVEDGIISRPDLCTFNPSLLLCPSNYTAPINGTASCLTQPQIDTLEKVYSSHYHEATGELIYPGLTLGSEAQWFTIIGNTNGTPSPFGVGYQRNFLFDNATWNYTASYSDSVVDLAERIDPGRATADKYDISAFKSRGGKVILYHGLADGLVPTKGSQLYYNRTIRSFGGSMENLRNTTEFFKLFLIPGLQHCWASPAGVDAPWNIGGAFQAGVMGSGLWSVPGFEGSEEHDALVALRKWVEEGREVEQLVATSWKAGLNAASGVKRQRKVCARYLLTGHIASPGCLRARVLPGKNARAALNALPSRQLQPRQHARYLTTETNTATTATTPPPAAAPFRKQLKEQAKALKKSGHKKKKSSDNQTVPGWELTVGIEIHAQLNTAHKLFSPATVVTSLSNSTPPNTHVAPFDLALPGSQPLFQSATLIPAVRAALALNCAVQPVSRFDRKHYFHWDQPAGYQITQFYEPFARDGYITLYQRDGIAAEDGDEIKVGIKQVQMEQDTAKTTAQPGEIQVQWLDFNRVGVPLIEIITLPEIHHPATAAALVRKVQMVLGSVDACVSGLEEGGLRADVNVSVRRTGEGGLGQRTEIKNLSSFKAVEDAIIAERDRQIKLLEDGGEVKGETRGWSLGSTETRRLRGKEGEVDYRYMPDPDLGPVVIGEELVQRLRETMGVLPDQEADQLMERYNLSAKDALALMLLDGGARIQYFYNVLDSFEERLAADGQAIPEGGEHATLAANWCLHELGKLTDSASSSSSSSSDPDLLQGLAMTPLGESPLVPSSSLAAILHHLHSRTITAKVAKDLLWAVYRGEIPQDGITSYIDTHSLWFKELPEEEYAKLADEIIQGEEKVLGEFLRWKQGKMKAYPQGKLMYLVGKMMRGGPEGRVEAAGAERVLRRRIEGVYLPELEKGE</sequence>
<evidence type="ECO:0000256" key="12">
    <source>
        <dbReference type="ARBA" id="ARBA00023157"/>
    </source>
</evidence>
<organism evidence="18 19">
    <name type="scientific">Neurospora tetraspora</name>
    <dbReference type="NCBI Taxonomy" id="94610"/>
    <lineage>
        <taxon>Eukaryota</taxon>
        <taxon>Fungi</taxon>
        <taxon>Dikarya</taxon>
        <taxon>Ascomycota</taxon>
        <taxon>Pezizomycotina</taxon>
        <taxon>Sordariomycetes</taxon>
        <taxon>Sordariomycetidae</taxon>
        <taxon>Sordariales</taxon>
        <taxon>Sordariaceae</taxon>
        <taxon>Neurospora</taxon>
    </lineage>
</organism>
<comment type="similarity">
    <text evidence="1 14">Belongs to the GatB/GatE family. GatB subfamily.</text>
</comment>
<dbReference type="Pfam" id="PF02934">
    <property type="entry name" value="GatB_N"/>
    <property type="match status" value="1"/>
</dbReference>
<evidence type="ECO:0000313" key="18">
    <source>
        <dbReference type="EMBL" id="KAK3347405.1"/>
    </source>
</evidence>
<evidence type="ECO:0000256" key="8">
    <source>
        <dbReference type="ARBA" id="ARBA00022801"/>
    </source>
</evidence>
<evidence type="ECO:0000256" key="15">
    <source>
        <dbReference type="RuleBase" id="RU361238"/>
    </source>
</evidence>
<keyword evidence="7 14" id="KW-0547">Nucleotide-binding</keyword>
<keyword evidence="19" id="KW-1185">Reference proteome</keyword>
<dbReference type="GO" id="GO:0005739">
    <property type="term" value="C:mitochondrion"/>
    <property type="evidence" value="ECO:0007669"/>
    <property type="project" value="UniProtKB-SubCell"/>
</dbReference>